<dbReference type="GO" id="GO:0006508">
    <property type="term" value="P:proteolysis"/>
    <property type="evidence" value="ECO:0007669"/>
    <property type="project" value="InterPro"/>
</dbReference>
<dbReference type="Pfam" id="PF20018">
    <property type="entry name" value="VMAP-M14"/>
    <property type="match status" value="1"/>
</dbReference>
<dbReference type="Pfam" id="PF00656">
    <property type="entry name" value="Peptidase_C14"/>
    <property type="match status" value="1"/>
</dbReference>
<dbReference type="AlphaFoldDB" id="A0A402DD81"/>
<protein>
    <recommendedName>
        <fullName evidence="6">Caspase family p20 domain-containing protein</fullName>
    </recommendedName>
</protein>
<gene>
    <name evidence="4" type="ORF">MiAbB_02044</name>
</gene>
<organism evidence="4 5">
    <name type="scientific">Microcystis aeruginosa NIES-4285</name>
    <dbReference type="NCBI Taxonomy" id="2497681"/>
    <lineage>
        <taxon>Bacteria</taxon>
        <taxon>Bacillati</taxon>
        <taxon>Cyanobacteriota</taxon>
        <taxon>Cyanophyceae</taxon>
        <taxon>Oscillatoriophycideae</taxon>
        <taxon>Chroococcales</taxon>
        <taxon>Microcystaceae</taxon>
        <taxon>Microcystis</taxon>
    </lineage>
</organism>
<proteinExistence type="predicted"/>
<dbReference type="InterPro" id="IPR045456">
    <property type="entry name" value="VMAP-M14"/>
</dbReference>
<dbReference type="Gene3D" id="3.40.50.1460">
    <property type="match status" value="1"/>
</dbReference>
<reference evidence="5" key="1">
    <citation type="submission" date="2018-12" db="EMBL/GenBank/DDBJ databases">
        <title>Genome sequence of Microcystis aeruginosa NIES-4285.</title>
        <authorList>
            <person name="Tanabe Y."/>
        </authorList>
    </citation>
    <scope>NUCLEOTIDE SEQUENCE [LARGE SCALE GENOMIC DNA]</scope>
    <source>
        <strain evidence="5">NIES-4285</strain>
    </source>
</reference>
<comment type="caution">
    <text evidence="4">The sequence shown here is derived from an EMBL/GenBank/DDBJ whole genome shotgun (WGS) entry which is preliminary data.</text>
</comment>
<feature type="domain" description="vWA-MoxR associated protein middle region 14" evidence="2">
    <location>
        <begin position="256"/>
        <end position="383"/>
    </location>
</feature>
<evidence type="ECO:0000313" key="5">
    <source>
        <dbReference type="Proteomes" id="UP000289660"/>
    </source>
</evidence>
<sequence length="623" mass="72872">MGNGMDEEIKYYLIACGTKDYKNLDPDKQLPSVETDLELVVDLFTRDFGYQRVLTDLDINPKKDEIPLKFAQWLQQNCRETDIVIFYYSGHGEYILGDRHYLLLEDTDPKLIGQTALSTEDLVRPLNNDGVRIAQILYIIDTCCSQMGAVEVTKFAAGSIGIYRSSKEKNIAVHTIAACRAKQEAKESVFSTVLAAVLKDFCQQSRNRYISPGEIVGKVNEKIPDSMPQDVVHNLTGSETVAKFFPVIPKTIRTWEEKRLELTEELLNEFKKHLSKNLLFINSFLLNSKFLEEFILNDLELKEQLKKLSNKPVIEGICPLIACSEWCRTRLLEEDRSNPSIDAIEAWQSRVIKYRENADLDKIQNEVRQSWEKFKERINREELRLQIEIEQDLDKDNNTGRVFNSFHLRMNLWIKSQHRPLGRFAENEKIELNSEIESCPESQTFLANLIRKARYSLPNKVKLNLEIFLPIKVLKYPLEEFQFKRGTMWRSLGYEYPVFINSFDRYFDEDFREIRDEIEEIKRALWENNSDLDQKDYYIGTEPSIADLEDIVESLPIAVWSRNANQPMTDNDLKPSEWRNWPDNIKELRRNKRKIALFWDDLYPKPSPKPRPLNTRVVESNGQ</sequence>
<dbReference type="SUPFAM" id="SSF52129">
    <property type="entry name" value="Caspase-like"/>
    <property type="match status" value="1"/>
</dbReference>
<name>A0A402DD81_MICAE</name>
<evidence type="ECO:0000259" key="2">
    <source>
        <dbReference type="Pfam" id="PF20018"/>
    </source>
</evidence>
<dbReference type="Proteomes" id="UP000289660">
    <property type="component" value="Unassembled WGS sequence"/>
</dbReference>
<evidence type="ECO:0008006" key="6">
    <source>
        <dbReference type="Google" id="ProtNLM"/>
    </source>
</evidence>
<evidence type="ECO:0000259" key="3">
    <source>
        <dbReference type="Pfam" id="PF20028"/>
    </source>
</evidence>
<dbReference type="EMBL" id="BIFY01000028">
    <property type="protein sequence ID" value="GCE60124.1"/>
    <property type="molecule type" value="Genomic_DNA"/>
</dbReference>
<dbReference type="InterPro" id="IPR045450">
    <property type="entry name" value="VMAP_C"/>
</dbReference>
<accession>A0A402DD81</accession>
<dbReference type="GO" id="GO:0004197">
    <property type="term" value="F:cysteine-type endopeptidase activity"/>
    <property type="evidence" value="ECO:0007669"/>
    <property type="project" value="InterPro"/>
</dbReference>
<evidence type="ECO:0000259" key="1">
    <source>
        <dbReference type="Pfam" id="PF00656"/>
    </source>
</evidence>
<dbReference type="InterPro" id="IPR029030">
    <property type="entry name" value="Caspase-like_dom_sf"/>
</dbReference>
<feature type="domain" description="Peptidase C14 caspase" evidence="1">
    <location>
        <begin position="17"/>
        <end position="235"/>
    </location>
</feature>
<dbReference type="InterPro" id="IPR011600">
    <property type="entry name" value="Pept_C14_caspase"/>
</dbReference>
<feature type="domain" description="vWA-MoxR associated protein C-terminal" evidence="3">
    <location>
        <begin position="445"/>
        <end position="601"/>
    </location>
</feature>
<evidence type="ECO:0000313" key="4">
    <source>
        <dbReference type="EMBL" id="GCE60124.1"/>
    </source>
</evidence>
<dbReference type="Pfam" id="PF20028">
    <property type="entry name" value="VMAP-C"/>
    <property type="match status" value="1"/>
</dbReference>